<keyword evidence="22" id="KW-1185">Reference proteome</keyword>
<dbReference type="EMBL" id="JAUYZG010000009">
    <property type="protein sequence ID" value="KAK2898685.1"/>
    <property type="molecule type" value="Genomic_DNA"/>
</dbReference>
<dbReference type="GO" id="GO:0045087">
    <property type="term" value="P:innate immune response"/>
    <property type="evidence" value="ECO:0007669"/>
    <property type="project" value="UniProtKB-KW"/>
</dbReference>
<evidence type="ECO:0000256" key="10">
    <source>
        <dbReference type="ARBA" id="ARBA00022989"/>
    </source>
</evidence>
<dbReference type="AlphaFoldDB" id="A0AA88PP74"/>
<evidence type="ECO:0000256" key="14">
    <source>
        <dbReference type="ARBA" id="ARBA00023180"/>
    </source>
</evidence>
<feature type="domain" description="MACPF" evidence="20">
    <location>
        <begin position="125"/>
        <end position="200"/>
    </location>
</feature>
<feature type="signal peptide" evidence="19">
    <location>
        <begin position="1"/>
        <end position="20"/>
    </location>
</feature>
<dbReference type="GO" id="GO:0042742">
    <property type="term" value="P:defense response to bacterium"/>
    <property type="evidence" value="ECO:0007669"/>
    <property type="project" value="TreeGrafter"/>
</dbReference>
<dbReference type="InterPro" id="IPR039707">
    <property type="entry name" value="MPEG1"/>
</dbReference>
<keyword evidence="6" id="KW-0812">Transmembrane</keyword>
<comment type="function">
    <text evidence="18">Pore-forming protein involved in both innate and adaptive immunity. Plays a central role in antigen cross-presentation in dendritic cells by forming a pore in antigen-containing compartments, thereby promoting delivery of antigens for cross-presentation. Also involved in innate immune response following bacterial infection; shows antibacterial activity against a wide spectrum of Gram-positive, Gram-negative and acid-fast bacteria. Reduces the viability of the intracytosolic pathogen L.monocytogenes by inhibiting acidification of the phagocytic vacuole of host cells which restricts bacterial translocation from the vacuole to the cytosol. Required for the antibacterial activity of reactive oxygen species and nitric oxide.</text>
</comment>
<evidence type="ECO:0000256" key="11">
    <source>
        <dbReference type="ARBA" id="ARBA00023130"/>
    </source>
</evidence>
<dbReference type="GO" id="GO:0016020">
    <property type="term" value="C:membrane"/>
    <property type="evidence" value="ECO:0007669"/>
    <property type="project" value="UniProtKB-SubCell"/>
</dbReference>
<organism evidence="21 22">
    <name type="scientific">Cirrhinus molitorella</name>
    <name type="common">mud carp</name>
    <dbReference type="NCBI Taxonomy" id="172907"/>
    <lineage>
        <taxon>Eukaryota</taxon>
        <taxon>Metazoa</taxon>
        <taxon>Chordata</taxon>
        <taxon>Craniata</taxon>
        <taxon>Vertebrata</taxon>
        <taxon>Euteleostomi</taxon>
        <taxon>Actinopterygii</taxon>
        <taxon>Neopterygii</taxon>
        <taxon>Teleostei</taxon>
        <taxon>Ostariophysi</taxon>
        <taxon>Cypriniformes</taxon>
        <taxon>Cyprinidae</taxon>
        <taxon>Labeoninae</taxon>
        <taxon>Labeonini</taxon>
        <taxon>Cirrhinus</taxon>
    </lineage>
</organism>
<evidence type="ECO:0000256" key="5">
    <source>
        <dbReference type="ARBA" id="ARBA00022588"/>
    </source>
</evidence>
<name>A0AA88PP74_9TELE</name>
<keyword evidence="13" id="KW-1015">Disulfide bond</keyword>
<evidence type="ECO:0000259" key="20">
    <source>
        <dbReference type="Pfam" id="PF01823"/>
    </source>
</evidence>
<evidence type="ECO:0000256" key="6">
    <source>
        <dbReference type="ARBA" id="ARBA00022692"/>
    </source>
</evidence>
<keyword evidence="9" id="KW-0391">Immunity</keyword>
<evidence type="ECO:0000256" key="13">
    <source>
        <dbReference type="ARBA" id="ARBA00023157"/>
    </source>
</evidence>
<evidence type="ECO:0000256" key="3">
    <source>
        <dbReference type="ARBA" id="ARBA00021365"/>
    </source>
</evidence>
<evidence type="ECO:0000256" key="15">
    <source>
        <dbReference type="ARBA" id="ARBA00023329"/>
    </source>
</evidence>
<keyword evidence="4" id="KW-1134">Transmembrane beta strand</keyword>
<evidence type="ECO:0000256" key="19">
    <source>
        <dbReference type="SAM" id="SignalP"/>
    </source>
</evidence>
<feature type="chain" id="PRO_5041692449" description="Macrophage-expressed gene 1 protein" evidence="19">
    <location>
        <begin position="21"/>
        <end position="245"/>
    </location>
</feature>
<dbReference type="Pfam" id="PF01823">
    <property type="entry name" value="MACPF"/>
    <property type="match status" value="1"/>
</dbReference>
<comment type="subcellular location">
    <subcellularLocation>
        <location evidence="1">Cytoplasmic vesicle</location>
        <location evidence="1">Phagosome membrane</location>
        <topology evidence="1">Multi-pass membrane protein</topology>
    </subcellularLocation>
</comment>
<keyword evidence="14" id="KW-0325">Glycoprotein</keyword>
<dbReference type="InterPro" id="IPR020864">
    <property type="entry name" value="MACPF"/>
</dbReference>
<gene>
    <name evidence="21" type="ORF">Q8A67_010103</name>
</gene>
<evidence type="ECO:0000256" key="7">
    <source>
        <dbReference type="ARBA" id="ARBA00022729"/>
    </source>
</evidence>
<sequence length="245" mass="27247">MESSAFCLLVLYCCISVCNLYPLIRPSNGLSDCHKNSPLPALEVLPGGGWDNLRNMDMGRVMNLSYFLCQTTEDGVYLIPDEVFVIPQKVSGVETNSEIIMSWLDQTSSTSSSINADASYLPVLNGKFSKENQRIKTHQVKESSVTARVQVRNHLYTVKAYPNFPFDYRFAQQAEEIADAIKNNQTRLATYLSEKLILDYAANLATLSQMVSLAVHLSSANILLPLVMVVRYCTVSNPVYSVVVS</sequence>
<comment type="caution">
    <text evidence="21">The sequence shown here is derived from an EMBL/GenBank/DDBJ whole genome shotgun (WGS) entry which is preliminary data.</text>
</comment>
<evidence type="ECO:0000256" key="18">
    <source>
        <dbReference type="ARBA" id="ARBA00045689"/>
    </source>
</evidence>
<dbReference type="PANTHER" id="PTHR31463">
    <property type="entry name" value="MACROPHAGE-EXPRESSED GENE 1 PROTEIN"/>
    <property type="match status" value="1"/>
</dbReference>
<keyword evidence="7 19" id="KW-0732">Signal</keyword>
<dbReference type="PANTHER" id="PTHR31463:SF4">
    <property type="entry name" value="MACROPHAGE-EXPRESSED GENE 1 PROTEIN"/>
    <property type="match status" value="1"/>
</dbReference>
<comment type="similarity">
    <text evidence="2">Belongs to the MPEG1 family.</text>
</comment>
<evidence type="ECO:0000256" key="1">
    <source>
        <dbReference type="ARBA" id="ARBA00004265"/>
    </source>
</evidence>
<evidence type="ECO:0000313" key="22">
    <source>
        <dbReference type="Proteomes" id="UP001187343"/>
    </source>
</evidence>
<evidence type="ECO:0000256" key="9">
    <source>
        <dbReference type="ARBA" id="ARBA00022859"/>
    </source>
</evidence>
<keyword evidence="12" id="KW-0472">Membrane</keyword>
<evidence type="ECO:0000256" key="2">
    <source>
        <dbReference type="ARBA" id="ARBA00007256"/>
    </source>
</evidence>
<evidence type="ECO:0000313" key="21">
    <source>
        <dbReference type="EMBL" id="KAK2898685.1"/>
    </source>
</evidence>
<reference evidence="21" key="1">
    <citation type="submission" date="2023-08" db="EMBL/GenBank/DDBJ databases">
        <title>Chromosome-level Genome Assembly of mud carp (Cirrhinus molitorella).</title>
        <authorList>
            <person name="Liu H."/>
        </authorList>
    </citation>
    <scope>NUCLEOTIDE SEQUENCE</scope>
    <source>
        <strain evidence="21">Prfri</strain>
        <tissue evidence="21">Muscle</tissue>
    </source>
</reference>
<evidence type="ECO:0000256" key="17">
    <source>
        <dbReference type="ARBA" id="ARBA00045657"/>
    </source>
</evidence>
<keyword evidence="8" id="KW-0832">Ubl conjugation</keyword>
<protein>
    <recommendedName>
        <fullName evidence="3">Macrophage-expressed gene 1 protein</fullName>
    </recommendedName>
    <alternativeName>
        <fullName evidence="16">Perforin-2</fullName>
    </alternativeName>
</protein>
<keyword evidence="11" id="KW-1064">Adaptive immunity</keyword>
<evidence type="ECO:0000256" key="8">
    <source>
        <dbReference type="ARBA" id="ARBA00022843"/>
    </source>
</evidence>
<evidence type="ECO:0000256" key="16">
    <source>
        <dbReference type="ARBA" id="ARBA00030728"/>
    </source>
</evidence>
<keyword evidence="10" id="KW-1133">Transmembrane helix</keyword>
<accession>A0AA88PP74</accession>
<keyword evidence="5" id="KW-0399">Innate immunity</keyword>
<keyword evidence="15" id="KW-0968">Cytoplasmic vesicle</keyword>
<proteinExistence type="inferred from homology"/>
<comment type="function">
    <text evidence="17">Pore-forming protein that plays a central role in antigen cross-presentation in dendritic cells by mediating delivery of antigens for cross-presentation. Dendritic cells bridge innate and adaptive immunity by capturing exogenous antigens on MHC class-I molecules and presenting them to naive CD8(+) T-cells. Acts by forming a pore in antigen-containing compartments, promoting the release of antigens into the cytosol, enabling generation of MHCI:peptide complexes and T-cell priming.</text>
</comment>
<dbReference type="Proteomes" id="UP001187343">
    <property type="component" value="Unassembled WGS sequence"/>
</dbReference>
<evidence type="ECO:0000256" key="4">
    <source>
        <dbReference type="ARBA" id="ARBA00022452"/>
    </source>
</evidence>
<evidence type="ECO:0000256" key="12">
    <source>
        <dbReference type="ARBA" id="ARBA00023136"/>
    </source>
</evidence>